<evidence type="ECO:0000256" key="1">
    <source>
        <dbReference type="SAM" id="MobiDB-lite"/>
    </source>
</evidence>
<feature type="compositionally biased region" description="Basic and acidic residues" evidence="1">
    <location>
        <begin position="85"/>
        <end position="94"/>
    </location>
</feature>
<proteinExistence type="predicted"/>
<dbReference type="AlphaFoldDB" id="A0A5C3FAF2"/>
<organism evidence="2 3">
    <name type="scientific">Pseudozyma flocculosa</name>
    <dbReference type="NCBI Taxonomy" id="84751"/>
    <lineage>
        <taxon>Eukaryota</taxon>
        <taxon>Fungi</taxon>
        <taxon>Dikarya</taxon>
        <taxon>Basidiomycota</taxon>
        <taxon>Ustilaginomycotina</taxon>
        <taxon>Ustilaginomycetes</taxon>
        <taxon>Ustilaginales</taxon>
        <taxon>Ustilaginaceae</taxon>
        <taxon>Pseudozyma</taxon>
    </lineage>
</organism>
<name>A0A5C3FAF2_9BASI</name>
<feature type="region of interest" description="Disordered" evidence="1">
    <location>
        <begin position="1"/>
        <end position="103"/>
    </location>
</feature>
<evidence type="ECO:0000313" key="2">
    <source>
        <dbReference type="EMBL" id="SPO41433.1"/>
    </source>
</evidence>
<evidence type="ECO:0000313" key="3">
    <source>
        <dbReference type="Proteomes" id="UP000323386"/>
    </source>
</evidence>
<accession>A0A5C3FAF2</accession>
<feature type="compositionally biased region" description="Polar residues" evidence="1">
    <location>
        <begin position="17"/>
        <end position="28"/>
    </location>
</feature>
<dbReference type="EMBL" id="OOIP01000027">
    <property type="protein sequence ID" value="SPO41433.1"/>
    <property type="molecule type" value="Genomic_DNA"/>
</dbReference>
<dbReference type="Proteomes" id="UP000323386">
    <property type="component" value="Unassembled WGS sequence"/>
</dbReference>
<gene>
    <name evidence="2" type="ORF">PSFLO_06915</name>
</gene>
<keyword evidence="3" id="KW-1185">Reference proteome</keyword>
<sequence>MSSLPAVGGARPAGSASPVNVAQDQATRGRQHRGATSTPTPRGGRFGRSRSPLAGHRDYADTPTSSTGRSSIRDYAADATTSRNNPHERSHDVDGNSNAAQGADMEPLTRHTDDAQMMAAQLTQALLQLANNATTAQPAAAASPTKSFDTRLDEACSAHHWVSRALAFSLSLRNSPHTSTISTIFSSSRTTSPTPQ</sequence>
<reference evidence="2 3" key="1">
    <citation type="submission" date="2018-03" db="EMBL/GenBank/DDBJ databases">
        <authorList>
            <person name="Guldener U."/>
        </authorList>
    </citation>
    <scope>NUCLEOTIDE SEQUENCE [LARGE SCALE GENOMIC DNA]</scope>
    <source>
        <strain evidence="2 3">DAOM196992</strain>
    </source>
</reference>
<protein>
    <submittedName>
        <fullName evidence="2">Uncharacterized protein</fullName>
    </submittedName>
</protein>